<dbReference type="VEuPathDB" id="FungiDB:RO3G_05014"/>
<dbReference type="STRING" id="246409.I1BVS9"/>
<proteinExistence type="predicted"/>
<dbReference type="OMA" id="RERMITF"/>
<dbReference type="RefSeq" id="XP_067515705.1">
    <property type="nucleotide sequence ID" value="XM_067659604.1"/>
</dbReference>
<evidence type="ECO:0000256" key="1">
    <source>
        <dbReference type="SAM" id="MobiDB-lite"/>
    </source>
</evidence>
<feature type="compositionally biased region" description="Polar residues" evidence="1">
    <location>
        <begin position="110"/>
        <end position="119"/>
    </location>
</feature>
<feature type="compositionally biased region" description="Acidic residues" evidence="1">
    <location>
        <begin position="77"/>
        <end position="89"/>
    </location>
</feature>
<dbReference type="GeneID" id="93611985"/>
<sequence>MQFSCVYNSPSTAYAFCISHSAANTMAVCLKSEIQEIDLSKALNFRSFGFFLKQPIVRSRSISSFGLGNDNHIDSYPDTEEDESDDFSDNENNPNFNMATPKPLRHKVSRTSATGTPTIMSPAGNRPLEEHVQKGAQNLNLEYVYDSLKKSLAKGDSAARTPNASSPFTMDNAEREKMITFKRNISATCTEAHPQYPFCK</sequence>
<dbReference type="EMBL" id="CH476734">
    <property type="protein sequence ID" value="EIE80309.1"/>
    <property type="molecule type" value="Genomic_DNA"/>
</dbReference>
<accession>I1BVS9</accession>
<dbReference type="OrthoDB" id="2283310at2759"/>
<gene>
    <name evidence="2" type="ORF">RO3G_05014</name>
</gene>
<evidence type="ECO:0000313" key="2">
    <source>
        <dbReference type="EMBL" id="EIE80309.1"/>
    </source>
</evidence>
<dbReference type="InParanoid" id="I1BVS9"/>
<dbReference type="Proteomes" id="UP000009138">
    <property type="component" value="Unassembled WGS sequence"/>
</dbReference>
<protein>
    <submittedName>
        <fullName evidence="2">Uncharacterized protein</fullName>
    </submittedName>
</protein>
<feature type="region of interest" description="Disordered" evidence="1">
    <location>
        <begin position="69"/>
        <end position="126"/>
    </location>
</feature>
<organism evidence="2 3">
    <name type="scientific">Rhizopus delemar (strain RA 99-880 / ATCC MYA-4621 / FGSC 9543 / NRRL 43880)</name>
    <name type="common">Mucormycosis agent</name>
    <name type="synonym">Rhizopus arrhizus var. delemar</name>
    <dbReference type="NCBI Taxonomy" id="246409"/>
    <lineage>
        <taxon>Eukaryota</taxon>
        <taxon>Fungi</taxon>
        <taxon>Fungi incertae sedis</taxon>
        <taxon>Mucoromycota</taxon>
        <taxon>Mucoromycotina</taxon>
        <taxon>Mucoromycetes</taxon>
        <taxon>Mucorales</taxon>
        <taxon>Mucorineae</taxon>
        <taxon>Rhizopodaceae</taxon>
        <taxon>Rhizopus</taxon>
    </lineage>
</organism>
<evidence type="ECO:0000313" key="3">
    <source>
        <dbReference type="Proteomes" id="UP000009138"/>
    </source>
</evidence>
<reference evidence="2 3" key="1">
    <citation type="journal article" date="2009" name="PLoS Genet.">
        <title>Genomic analysis of the basal lineage fungus Rhizopus oryzae reveals a whole-genome duplication.</title>
        <authorList>
            <person name="Ma L.-J."/>
            <person name="Ibrahim A.S."/>
            <person name="Skory C."/>
            <person name="Grabherr M.G."/>
            <person name="Burger G."/>
            <person name="Butler M."/>
            <person name="Elias M."/>
            <person name="Idnurm A."/>
            <person name="Lang B.F."/>
            <person name="Sone T."/>
            <person name="Abe A."/>
            <person name="Calvo S.E."/>
            <person name="Corrochano L.M."/>
            <person name="Engels R."/>
            <person name="Fu J."/>
            <person name="Hansberg W."/>
            <person name="Kim J.-M."/>
            <person name="Kodira C.D."/>
            <person name="Koehrsen M.J."/>
            <person name="Liu B."/>
            <person name="Miranda-Saavedra D."/>
            <person name="O'Leary S."/>
            <person name="Ortiz-Castellanos L."/>
            <person name="Poulter R."/>
            <person name="Rodriguez-Romero J."/>
            <person name="Ruiz-Herrera J."/>
            <person name="Shen Y.-Q."/>
            <person name="Zeng Q."/>
            <person name="Galagan J."/>
            <person name="Birren B.W."/>
            <person name="Cuomo C.A."/>
            <person name="Wickes B.L."/>
        </authorList>
    </citation>
    <scope>NUCLEOTIDE SEQUENCE [LARGE SCALE GENOMIC DNA]</scope>
    <source>
        <strain evidence="3">RA 99-880 / ATCC MYA-4621 / FGSC 9543 / NRRL 43880</strain>
    </source>
</reference>
<keyword evidence="3" id="KW-1185">Reference proteome</keyword>
<name>I1BVS9_RHIO9</name>
<dbReference type="AlphaFoldDB" id="I1BVS9"/>